<evidence type="ECO:0008006" key="3">
    <source>
        <dbReference type="Google" id="ProtNLM"/>
    </source>
</evidence>
<evidence type="ECO:0000313" key="2">
    <source>
        <dbReference type="Proteomes" id="UP000649289"/>
    </source>
</evidence>
<gene>
    <name evidence="1" type="ORF">IEZ25_07450</name>
</gene>
<dbReference type="Proteomes" id="UP000649289">
    <property type="component" value="Unassembled WGS sequence"/>
</dbReference>
<keyword evidence="2" id="KW-1185">Reference proteome</keyword>
<accession>A0ABR8MGQ4</accession>
<name>A0ABR8MGQ4_9ACTN</name>
<protein>
    <recommendedName>
        <fullName evidence="3">YbjN domain-containing protein</fullName>
    </recommendedName>
</protein>
<dbReference type="RefSeq" id="WP_191198793.1">
    <property type="nucleotide sequence ID" value="NZ_BAAAPA010000004.1"/>
</dbReference>
<proteinExistence type="predicted"/>
<sequence>MPAAIKDLDPFDLPEWLGTHDVVWRADAGLGTGHLVRGRLSAPGEDDLPCDLLAVDEAYPAPVIDDASRLRVHQAWRHGQVVTGELDTRIVLAVPGTGFEPDRVLEALARLARAVGAHEGRWAALLRLSR</sequence>
<organism evidence="1 2">
    <name type="scientific">Nocardioides hwasunensis</name>
    <dbReference type="NCBI Taxonomy" id="397258"/>
    <lineage>
        <taxon>Bacteria</taxon>
        <taxon>Bacillati</taxon>
        <taxon>Actinomycetota</taxon>
        <taxon>Actinomycetes</taxon>
        <taxon>Propionibacteriales</taxon>
        <taxon>Nocardioidaceae</taxon>
        <taxon>Nocardioides</taxon>
    </lineage>
</organism>
<dbReference type="EMBL" id="JACXYY010000003">
    <property type="protein sequence ID" value="MBD3914446.1"/>
    <property type="molecule type" value="Genomic_DNA"/>
</dbReference>
<reference evidence="1 2" key="1">
    <citation type="submission" date="2020-09" db="EMBL/GenBank/DDBJ databases">
        <title>novel species in genus Nocardioides.</title>
        <authorList>
            <person name="Zhang G."/>
        </authorList>
    </citation>
    <scope>NUCLEOTIDE SEQUENCE [LARGE SCALE GENOMIC DNA]</scope>
    <source>
        <strain evidence="1 2">19197</strain>
    </source>
</reference>
<evidence type="ECO:0000313" key="1">
    <source>
        <dbReference type="EMBL" id="MBD3914446.1"/>
    </source>
</evidence>
<comment type="caution">
    <text evidence="1">The sequence shown here is derived from an EMBL/GenBank/DDBJ whole genome shotgun (WGS) entry which is preliminary data.</text>
</comment>